<dbReference type="AlphaFoldDB" id="A0A084WBA1"/>
<dbReference type="Proteomes" id="UP000030765">
    <property type="component" value="Unassembled WGS sequence"/>
</dbReference>
<reference evidence="3" key="2">
    <citation type="submission" date="2020-05" db="UniProtKB">
        <authorList>
            <consortium name="EnsemblMetazoa"/>
        </authorList>
    </citation>
    <scope>IDENTIFICATION</scope>
</reference>
<dbReference type="EMBL" id="ATLV01022328">
    <property type="status" value="NOT_ANNOTATED_CDS"/>
    <property type="molecule type" value="Genomic_DNA"/>
</dbReference>
<protein>
    <submittedName>
        <fullName evidence="2 3">Ras-GEF domain-containing family member 1C isoform X1</fullName>
    </submittedName>
</protein>
<dbReference type="EMBL" id="KE525331">
    <property type="protein sequence ID" value="KFB47495.1"/>
    <property type="molecule type" value="Genomic_DNA"/>
</dbReference>
<name>A0A084WBA1_ANOSI</name>
<keyword evidence="4" id="KW-1185">Reference proteome</keyword>
<sequence>MHFTGSSNNKPIDDDGIGFEVGLFIISLQRTEDRTVASTTRPGCVPHASER</sequence>
<dbReference type="VEuPathDB" id="VectorBase:ASIC015449"/>
<accession>A0A084WBA1</accession>
<reference evidence="2 4" key="1">
    <citation type="journal article" date="2014" name="BMC Genomics">
        <title>Genome sequence of Anopheles sinensis provides insight into genetics basis of mosquito competence for malaria parasites.</title>
        <authorList>
            <person name="Zhou D."/>
            <person name="Zhang D."/>
            <person name="Ding G."/>
            <person name="Shi L."/>
            <person name="Hou Q."/>
            <person name="Ye Y."/>
            <person name="Xu Y."/>
            <person name="Zhou H."/>
            <person name="Xiong C."/>
            <person name="Li S."/>
            <person name="Yu J."/>
            <person name="Hong S."/>
            <person name="Yu X."/>
            <person name="Zou P."/>
            <person name="Chen C."/>
            <person name="Chang X."/>
            <person name="Wang W."/>
            <person name="Lv Y."/>
            <person name="Sun Y."/>
            <person name="Ma L."/>
            <person name="Shen B."/>
            <person name="Zhu C."/>
        </authorList>
    </citation>
    <scope>NUCLEOTIDE SEQUENCE [LARGE SCALE GENOMIC DNA]</scope>
</reference>
<gene>
    <name evidence="2" type="ORF">ZHAS_00015449</name>
</gene>
<evidence type="ECO:0000256" key="1">
    <source>
        <dbReference type="SAM" id="MobiDB-lite"/>
    </source>
</evidence>
<dbReference type="EnsemblMetazoa" id="ASIC015449-RA">
    <property type="protein sequence ID" value="ASIC015449-PA"/>
    <property type="gene ID" value="ASIC015449"/>
</dbReference>
<feature type="region of interest" description="Disordered" evidence="1">
    <location>
        <begin position="32"/>
        <end position="51"/>
    </location>
</feature>
<evidence type="ECO:0000313" key="2">
    <source>
        <dbReference type="EMBL" id="KFB47495.1"/>
    </source>
</evidence>
<proteinExistence type="predicted"/>
<organism evidence="2">
    <name type="scientific">Anopheles sinensis</name>
    <name type="common">Mosquito</name>
    <dbReference type="NCBI Taxonomy" id="74873"/>
    <lineage>
        <taxon>Eukaryota</taxon>
        <taxon>Metazoa</taxon>
        <taxon>Ecdysozoa</taxon>
        <taxon>Arthropoda</taxon>
        <taxon>Hexapoda</taxon>
        <taxon>Insecta</taxon>
        <taxon>Pterygota</taxon>
        <taxon>Neoptera</taxon>
        <taxon>Endopterygota</taxon>
        <taxon>Diptera</taxon>
        <taxon>Nematocera</taxon>
        <taxon>Culicoidea</taxon>
        <taxon>Culicidae</taxon>
        <taxon>Anophelinae</taxon>
        <taxon>Anopheles</taxon>
    </lineage>
</organism>
<evidence type="ECO:0000313" key="4">
    <source>
        <dbReference type="Proteomes" id="UP000030765"/>
    </source>
</evidence>
<evidence type="ECO:0000313" key="3">
    <source>
        <dbReference type="EnsemblMetazoa" id="ASIC015449-PA"/>
    </source>
</evidence>